<keyword evidence="5" id="KW-1185">Reference proteome</keyword>
<accession>A0A1E5V5N0</accession>
<dbReference type="SMART" id="SM00822">
    <property type="entry name" value="PKS_KR"/>
    <property type="match status" value="1"/>
</dbReference>
<name>A0A1E5V5N0_9POAL</name>
<dbReference type="InterPro" id="IPR036291">
    <property type="entry name" value="NAD(P)-bd_dom_sf"/>
</dbReference>
<evidence type="ECO:0000256" key="1">
    <source>
        <dbReference type="ARBA" id="ARBA00022857"/>
    </source>
</evidence>
<dbReference type="GO" id="GO:0016491">
    <property type="term" value="F:oxidoreductase activity"/>
    <property type="evidence" value="ECO:0007669"/>
    <property type="project" value="UniProtKB-KW"/>
</dbReference>
<protein>
    <submittedName>
        <fullName evidence="4">Tropinone reductase-like protein</fullName>
    </submittedName>
</protein>
<dbReference type="InterPro" id="IPR020904">
    <property type="entry name" value="Sc_DH/Rdtase_CS"/>
</dbReference>
<comment type="caution">
    <text evidence="4">The sequence shown here is derived from an EMBL/GenBank/DDBJ whole genome shotgun (WGS) entry which is preliminary data.</text>
</comment>
<dbReference type="PRINTS" id="PR00080">
    <property type="entry name" value="SDRFAMILY"/>
</dbReference>
<dbReference type="Proteomes" id="UP000095767">
    <property type="component" value="Unassembled WGS sequence"/>
</dbReference>
<reference evidence="4 5" key="1">
    <citation type="submission" date="2016-09" db="EMBL/GenBank/DDBJ databases">
        <title>The draft genome of Dichanthelium oligosanthes: A C3 panicoid grass species.</title>
        <authorList>
            <person name="Studer A.J."/>
            <person name="Schnable J.C."/>
            <person name="Brutnell T.P."/>
        </authorList>
    </citation>
    <scope>NUCLEOTIDE SEQUENCE [LARGE SCALE GENOMIC DNA]</scope>
    <source>
        <strain evidence="5">cv. Kellogg 1175</strain>
        <tissue evidence="4">Leaf</tissue>
    </source>
</reference>
<evidence type="ECO:0000313" key="5">
    <source>
        <dbReference type="Proteomes" id="UP000095767"/>
    </source>
</evidence>
<feature type="domain" description="Ketoreductase" evidence="3">
    <location>
        <begin position="18"/>
        <end position="211"/>
    </location>
</feature>
<dbReference type="AlphaFoldDB" id="A0A1E5V5N0"/>
<dbReference type="Gene3D" id="3.40.50.720">
    <property type="entry name" value="NAD(P)-binding Rossmann-like Domain"/>
    <property type="match status" value="3"/>
</dbReference>
<proteinExistence type="predicted"/>
<dbReference type="STRING" id="888268.A0A1E5V5N0"/>
<dbReference type="Pfam" id="PF13561">
    <property type="entry name" value="adh_short_C2"/>
    <property type="match status" value="2"/>
</dbReference>
<dbReference type="InterPro" id="IPR057326">
    <property type="entry name" value="KR_dom"/>
</dbReference>
<keyword evidence="2" id="KW-0560">Oxidoreductase</keyword>
<dbReference type="FunFam" id="3.40.50.720:FF:000084">
    <property type="entry name" value="Short-chain dehydrogenase reductase"/>
    <property type="match status" value="2"/>
</dbReference>
<gene>
    <name evidence="4" type="ORF">BAE44_0018521</name>
</gene>
<dbReference type="Pfam" id="PF00106">
    <property type="entry name" value="adh_short"/>
    <property type="match status" value="1"/>
</dbReference>
<dbReference type="SUPFAM" id="SSF51735">
    <property type="entry name" value="NAD(P)-binding Rossmann-fold domains"/>
    <property type="match status" value="3"/>
</dbReference>
<dbReference type="PROSITE" id="PS00061">
    <property type="entry name" value="ADH_SHORT"/>
    <property type="match status" value="2"/>
</dbReference>
<dbReference type="PANTHER" id="PTHR42898:SF92">
    <property type="entry name" value="OS11G0652900 PROTEIN"/>
    <property type="match status" value="1"/>
</dbReference>
<dbReference type="InterPro" id="IPR002347">
    <property type="entry name" value="SDR_fam"/>
</dbReference>
<feature type="non-terminal residue" evidence="4">
    <location>
        <position position="649"/>
    </location>
</feature>
<evidence type="ECO:0000313" key="4">
    <source>
        <dbReference type="EMBL" id="OEL20462.1"/>
    </source>
</evidence>
<dbReference type="PANTHER" id="PTHR42898">
    <property type="entry name" value="TROPINONE REDUCTASE"/>
    <property type="match status" value="1"/>
</dbReference>
<evidence type="ECO:0000256" key="2">
    <source>
        <dbReference type="ARBA" id="ARBA00023002"/>
    </source>
</evidence>
<dbReference type="EMBL" id="LWDX02050594">
    <property type="protein sequence ID" value="OEL20462.1"/>
    <property type="molecule type" value="Genomic_DNA"/>
</dbReference>
<dbReference type="OrthoDB" id="417891at2759"/>
<dbReference type="InterPro" id="IPR045000">
    <property type="entry name" value="TR"/>
</dbReference>
<organism evidence="4 5">
    <name type="scientific">Dichanthelium oligosanthes</name>
    <dbReference type="NCBI Taxonomy" id="888268"/>
    <lineage>
        <taxon>Eukaryota</taxon>
        <taxon>Viridiplantae</taxon>
        <taxon>Streptophyta</taxon>
        <taxon>Embryophyta</taxon>
        <taxon>Tracheophyta</taxon>
        <taxon>Spermatophyta</taxon>
        <taxon>Magnoliopsida</taxon>
        <taxon>Liliopsida</taxon>
        <taxon>Poales</taxon>
        <taxon>Poaceae</taxon>
        <taxon>PACMAD clade</taxon>
        <taxon>Panicoideae</taxon>
        <taxon>Panicodae</taxon>
        <taxon>Paniceae</taxon>
        <taxon>Dichantheliinae</taxon>
        <taxon>Dichanthelium</taxon>
    </lineage>
</organism>
<keyword evidence="1" id="KW-0521">NADP</keyword>
<sequence>MAAAAGGGRAERWSLAGATALVTGGSKGIGHAIVEELAGFGARVHTCSRSAADLEECRRRWEEKGLRVTVSVCDVAVRADRERLMDTVKATFDGKLDILVNNAGLLFFKPAAEYTAEDYSRLMVTNLESSFHLSQLAHPLLRNSAVAGGGSIVHVSSVASIIGYPWEAVYSTAKGGLNQLTRSLAAEWARDKIRVNCVAPGVVMTDMVKEVPDGALEQELSRIPMRRTGEPAEVASAVSFLCMPAASYVTGQIYKSRGRPERKKKMVAAGRSRAERWSLAGATALVTGGSKGIGHAIVEELAGFGARVHTCARNAAELEACRRLWEEKGLHVTVSVCDVSVRSDREDLMATVKATFGGKLDILVNNAGQSLFKPTTECTGDDYARVMATNLESCFHLSQLAHPLLLASSSGGSVVHISSVAGFIGLPALAVYSMTKGAMNQLTRSLAAEWARDGIRVNCVAPGGVKTDISSDKTIDPELVKNEMARLPMGRIAEPEEVASIVAFLCMPTASYMTGQKQRKKMVSTGGKSREERWSLAGATALVTGGSKGIGHAIVEELAGFGARVHTCSRNAAELEDCRRRWEEKGLQVTVSVCDVSVRSDREDLMATVEATFGGKLDVLVNNAGQSLFKAVVECTADDYSRIMATNLE</sequence>
<evidence type="ECO:0000259" key="3">
    <source>
        <dbReference type="SMART" id="SM00822"/>
    </source>
</evidence>
<dbReference type="PRINTS" id="PR00081">
    <property type="entry name" value="GDHRDH"/>
</dbReference>